<proteinExistence type="predicted"/>
<dbReference type="Proteomes" id="UP000585665">
    <property type="component" value="Unassembled WGS sequence"/>
</dbReference>
<reference evidence="2 3" key="1">
    <citation type="submission" date="2020-06" db="EMBL/GenBank/DDBJ databases">
        <title>Description of novel acetic acid bacteria.</title>
        <authorList>
            <person name="Sombolestani A."/>
        </authorList>
    </citation>
    <scope>NUCLEOTIDE SEQUENCE [LARGE SCALE GENOMIC DNA]</scope>
    <source>
        <strain evidence="2 3">LMG 27010</strain>
    </source>
</reference>
<dbReference type="AlphaFoldDB" id="A0A850PFI0"/>
<dbReference type="Pfam" id="PF10074">
    <property type="entry name" value="RovC_DNA-bd"/>
    <property type="match status" value="1"/>
</dbReference>
<evidence type="ECO:0000313" key="2">
    <source>
        <dbReference type="EMBL" id="NVN39881.1"/>
    </source>
</evidence>
<dbReference type="RefSeq" id="WP_176612861.1">
    <property type="nucleotide sequence ID" value="NZ_JABXXR010000020.1"/>
</dbReference>
<evidence type="ECO:0000259" key="1">
    <source>
        <dbReference type="Pfam" id="PF10074"/>
    </source>
</evidence>
<name>A0A850PFI0_9PROT</name>
<organism evidence="2 3">
    <name type="scientific">Ameyamaea chiangmaiensis</name>
    <dbReference type="NCBI Taxonomy" id="442969"/>
    <lineage>
        <taxon>Bacteria</taxon>
        <taxon>Pseudomonadati</taxon>
        <taxon>Pseudomonadota</taxon>
        <taxon>Alphaproteobacteria</taxon>
        <taxon>Acetobacterales</taxon>
        <taxon>Acetobacteraceae</taxon>
        <taxon>Ameyamaea</taxon>
    </lineage>
</organism>
<feature type="domain" description="T6SS Transcription factor RovC-like DNA binding" evidence="1">
    <location>
        <begin position="76"/>
        <end position="176"/>
    </location>
</feature>
<dbReference type="InterPro" id="IPR018754">
    <property type="entry name" value="RovC-like_DNA-bd"/>
</dbReference>
<sequence length="188" mass="20781">MLDSAITIGAMPDDYAALHGTEDIAVMVAGRQIASRSLSDGEHAIVEDGYGTQQVWLRSDPSGRHDAYLLPHVGLEKHLGALLRFLDIPARGRFSLRHHLARPNALRQNRLVLMLRVVRARAQGVSHREMGAVLFDRRARTMSALEWSVSEIRQSLYRLDLEGVAMVAGGYLDLVRHGLSGKITVPEA</sequence>
<comment type="caution">
    <text evidence="2">The sequence shown here is derived from an EMBL/GenBank/DDBJ whole genome shotgun (WGS) entry which is preliminary data.</text>
</comment>
<dbReference type="EMBL" id="JABXXR010000020">
    <property type="protein sequence ID" value="NVN39881.1"/>
    <property type="molecule type" value="Genomic_DNA"/>
</dbReference>
<protein>
    <submittedName>
        <fullName evidence="2">DUF2285 domain-containing protein</fullName>
    </submittedName>
</protein>
<accession>A0A850PFI0</accession>
<evidence type="ECO:0000313" key="3">
    <source>
        <dbReference type="Proteomes" id="UP000585665"/>
    </source>
</evidence>
<gene>
    <name evidence="2" type="ORF">HUK82_04800</name>
</gene>
<keyword evidence="3" id="KW-1185">Reference proteome</keyword>